<name>A0AAN7CZJ0_9PEZI</name>
<feature type="chain" id="PRO_5042666258" description="Peptide hydrolase" evidence="3">
    <location>
        <begin position="23"/>
        <end position="436"/>
    </location>
</feature>
<dbReference type="EMBL" id="MU857607">
    <property type="protein sequence ID" value="KAK4251265.1"/>
    <property type="molecule type" value="Genomic_DNA"/>
</dbReference>
<reference evidence="6" key="1">
    <citation type="journal article" date="2023" name="Mol. Phylogenet. Evol.">
        <title>Genome-scale phylogeny and comparative genomics of the fungal order Sordariales.</title>
        <authorList>
            <person name="Hensen N."/>
            <person name="Bonometti L."/>
            <person name="Westerberg I."/>
            <person name="Brannstrom I.O."/>
            <person name="Guillou S."/>
            <person name="Cros-Aarteil S."/>
            <person name="Calhoun S."/>
            <person name="Haridas S."/>
            <person name="Kuo A."/>
            <person name="Mondo S."/>
            <person name="Pangilinan J."/>
            <person name="Riley R."/>
            <person name="LaButti K."/>
            <person name="Andreopoulos B."/>
            <person name="Lipzen A."/>
            <person name="Chen C."/>
            <person name="Yan M."/>
            <person name="Daum C."/>
            <person name="Ng V."/>
            <person name="Clum A."/>
            <person name="Steindorff A."/>
            <person name="Ohm R.A."/>
            <person name="Martin F."/>
            <person name="Silar P."/>
            <person name="Natvig D.O."/>
            <person name="Lalanne C."/>
            <person name="Gautier V."/>
            <person name="Ament-Velasquez S.L."/>
            <person name="Kruys A."/>
            <person name="Hutchinson M.I."/>
            <person name="Powell A.J."/>
            <person name="Barry K."/>
            <person name="Miller A.N."/>
            <person name="Grigoriev I.V."/>
            <person name="Debuchy R."/>
            <person name="Gladieux P."/>
            <person name="Hiltunen Thoren M."/>
            <person name="Johannesson H."/>
        </authorList>
    </citation>
    <scope>NUCLEOTIDE SEQUENCE</scope>
    <source>
        <strain evidence="6">CBS 359.72</strain>
    </source>
</reference>
<dbReference type="Pfam" id="PF04389">
    <property type="entry name" value="Peptidase_M28"/>
    <property type="match status" value="1"/>
</dbReference>
<gene>
    <name evidence="6" type="ORF">C7999DRAFT_11048</name>
</gene>
<comment type="similarity">
    <text evidence="3">Belongs to the peptidase M28 family.</text>
</comment>
<evidence type="ECO:0000313" key="7">
    <source>
        <dbReference type="Proteomes" id="UP001303647"/>
    </source>
</evidence>
<dbReference type="InterPro" id="IPR007484">
    <property type="entry name" value="Peptidase_M28"/>
</dbReference>
<feature type="compositionally biased region" description="Basic and acidic residues" evidence="4">
    <location>
        <begin position="144"/>
        <end position="153"/>
    </location>
</feature>
<dbReference type="InterPro" id="IPR037457">
    <property type="entry name" value="M28_QC"/>
</dbReference>
<dbReference type="EC" id="3.4.-.-" evidence="3"/>
<dbReference type="GO" id="GO:0008270">
    <property type="term" value="F:zinc ion binding"/>
    <property type="evidence" value="ECO:0007669"/>
    <property type="project" value="TreeGrafter"/>
</dbReference>
<feature type="region of interest" description="Disordered" evidence="4">
    <location>
        <begin position="132"/>
        <end position="160"/>
    </location>
</feature>
<sequence length="436" mass="48536">MGRLAPLLLALFLNHAHHCAFAYTPLSDNSLRHLVASSSPSSSDLGTTDPDLDPAHGALLGPILQPRVPGTPGHAAVQEHFAAFARHHLEPAGWTVEWHNTTAVTPALIDEGGRERVVPFRNLILRRDPPWVTSASSFSSSSSSEKEEGGETGKKRRRGQGDVARLTLAAHYDSLYRPEGFIGAVDSAVPCALLLFVARAIDGALTRRWEAEEKAAGKEDEEMLLLEDEEEPAKGVQILLLDGEEAWVEWSERDSLYGSRALAEAWEDTQYEAGSSFSTPLEAISLFVLLDLLGAPEPNIPSYFPKTHWAYEKLAKLEERLRKLDLLETKPRKPFLAERGQEARRFRGFVQDDHVPFMRRGVNILHIIPTPFPPVWHTMEDDGAHLDAPTIRDWAKIMTAFVAEWMDLEGYLPDVVARSERNVEDTGKGHAEKEEL</sequence>
<feature type="signal peptide" evidence="3">
    <location>
        <begin position="1"/>
        <end position="22"/>
    </location>
</feature>
<proteinExistence type="inferred from homology"/>
<organism evidence="6 7">
    <name type="scientific">Corynascus novoguineensis</name>
    <dbReference type="NCBI Taxonomy" id="1126955"/>
    <lineage>
        <taxon>Eukaryota</taxon>
        <taxon>Fungi</taxon>
        <taxon>Dikarya</taxon>
        <taxon>Ascomycota</taxon>
        <taxon>Pezizomycotina</taxon>
        <taxon>Sordariomycetes</taxon>
        <taxon>Sordariomycetidae</taxon>
        <taxon>Sordariales</taxon>
        <taxon>Chaetomiaceae</taxon>
        <taxon>Corynascus</taxon>
    </lineage>
</organism>
<dbReference type="PANTHER" id="PTHR12283">
    <property type="entry name" value="GLUTAMINYL-PEPTIDE CYCLOTRANSFERASE"/>
    <property type="match status" value="1"/>
</dbReference>
<evidence type="ECO:0000256" key="4">
    <source>
        <dbReference type="SAM" id="MobiDB-lite"/>
    </source>
</evidence>
<keyword evidence="3" id="KW-0479">Metal-binding</keyword>
<dbReference type="GO" id="GO:0008233">
    <property type="term" value="F:peptidase activity"/>
    <property type="evidence" value="ECO:0007669"/>
    <property type="project" value="UniProtKB-KW"/>
</dbReference>
<dbReference type="CDD" id="cd03880">
    <property type="entry name" value="M28_QC_like"/>
    <property type="match status" value="1"/>
</dbReference>
<keyword evidence="7" id="KW-1185">Reference proteome</keyword>
<keyword evidence="3" id="KW-0378">Hydrolase</keyword>
<dbReference type="SUPFAM" id="SSF53187">
    <property type="entry name" value="Zn-dependent exopeptidases"/>
    <property type="match status" value="1"/>
</dbReference>
<dbReference type="PANTHER" id="PTHR12283:SF6">
    <property type="entry name" value="GLUTAMINYL-PEPTIDE CYCLOTRANSFERASE-RELATED"/>
    <property type="match status" value="1"/>
</dbReference>
<feature type="domain" description="Peptidase M28" evidence="5">
    <location>
        <begin position="164"/>
        <end position="402"/>
    </location>
</feature>
<keyword evidence="3" id="KW-0645">Protease</keyword>
<evidence type="ECO:0000259" key="5">
    <source>
        <dbReference type="Pfam" id="PF04389"/>
    </source>
</evidence>
<evidence type="ECO:0000313" key="6">
    <source>
        <dbReference type="EMBL" id="KAK4251265.1"/>
    </source>
</evidence>
<reference evidence="6" key="2">
    <citation type="submission" date="2023-05" db="EMBL/GenBank/DDBJ databases">
        <authorList>
            <consortium name="Lawrence Berkeley National Laboratory"/>
            <person name="Steindorff A."/>
            <person name="Hensen N."/>
            <person name="Bonometti L."/>
            <person name="Westerberg I."/>
            <person name="Brannstrom I.O."/>
            <person name="Guillou S."/>
            <person name="Cros-Aarteil S."/>
            <person name="Calhoun S."/>
            <person name="Haridas S."/>
            <person name="Kuo A."/>
            <person name="Mondo S."/>
            <person name="Pangilinan J."/>
            <person name="Riley R."/>
            <person name="Labutti K."/>
            <person name="Andreopoulos B."/>
            <person name="Lipzen A."/>
            <person name="Chen C."/>
            <person name="Yanf M."/>
            <person name="Daum C."/>
            <person name="Ng V."/>
            <person name="Clum A."/>
            <person name="Ohm R."/>
            <person name="Martin F."/>
            <person name="Silar P."/>
            <person name="Natvig D."/>
            <person name="Lalanne C."/>
            <person name="Gautier V."/>
            <person name="Ament-Velasquez S.L."/>
            <person name="Kruys A."/>
            <person name="Hutchinson M.I."/>
            <person name="Powell A.J."/>
            <person name="Barry K."/>
            <person name="Miller A.N."/>
            <person name="Grigoriev I.V."/>
            <person name="Debuchy R."/>
            <person name="Gladieux P."/>
            <person name="Thoren M.H."/>
            <person name="Johannesson H."/>
        </authorList>
    </citation>
    <scope>NUCLEOTIDE SEQUENCE</scope>
    <source>
        <strain evidence="6">CBS 359.72</strain>
    </source>
</reference>
<keyword evidence="3" id="KW-0732">Signal</keyword>
<accession>A0AAN7CZJ0</accession>
<comment type="caution">
    <text evidence="6">The sequence shown here is derived from an EMBL/GenBank/DDBJ whole genome shotgun (WGS) entry which is preliminary data.</text>
</comment>
<dbReference type="Proteomes" id="UP001303647">
    <property type="component" value="Unassembled WGS sequence"/>
</dbReference>
<dbReference type="GO" id="GO:0006508">
    <property type="term" value="P:proteolysis"/>
    <property type="evidence" value="ECO:0007669"/>
    <property type="project" value="UniProtKB-KW"/>
</dbReference>
<evidence type="ECO:0000256" key="1">
    <source>
        <dbReference type="ARBA" id="ARBA00022679"/>
    </source>
</evidence>
<feature type="compositionally biased region" description="Low complexity" evidence="4">
    <location>
        <begin position="134"/>
        <end position="143"/>
    </location>
</feature>
<keyword evidence="1" id="KW-0808">Transferase</keyword>
<dbReference type="Gene3D" id="3.40.630.10">
    <property type="entry name" value="Zn peptidases"/>
    <property type="match status" value="1"/>
</dbReference>
<evidence type="ECO:0000256" key="3">
    <source>
        <dbReference type="RuleBase" id="RU361240"/>
    </source>
</evidence>
<dbReference type="AlphaFoldDB" id="A0AAN7CZJ0"/>
<protein>
    <recommendedName>
        <fullName evidence="3">Peptide hydrolase</fullName>
        <ecNumber evidence="3">3.4.-.-</ecNumber>
    </recommendedName>
</protein>
<keyword evidence="3" id="KW-0862">Zinc</keyword>
<evidence type="ECO:0000256" key="2">
    <source>
        <dbReference type="ARBA" id="ARBA00023315"/>
    </source>
</evidence>
<keyword evidence="2" id="KW-0012">Acyltransferase</keyword>
<dbReference type="GO" id="GO:0016603">
    <property type="term" value="F:glutaminyl-peptide cyclotransferase activity"/>
    <property type="evidence" value="ECO:0007669"/>
    <property type="project" value="InterPro"/>
</dbReference>
<dbReference type="InterPro" id="IPR040234">
    <property type="entry name" value="QC/QCL"/>
</dbReference>